<feature type="transmembrane region" description="Helical" evidence="1">
    <location>
        <begin position="106"/>
        <end position="128"/>
    </location>
</feature>
<protein>
    <recommendedName>
        <fullName evidence="3">Rod shape-determining protein MreD</fullName>
    </recommendedName>
</protein>
<accession>A0A382EX48</accession>
<dbReference type="Pfam" id="PF20221">
    <property type="entry name" value="DUF6580"/>
    <property type="match status" value="1"/>
</dbReference>
<keyword evidence="1" id="KW-1133">Transmembrane helix</keyword>
<dbReference type="EMBL" id="UINC01046794">
    <property type="protein sequence ID" value="SVB55248.1"/>
    <property type="molecule type" value="Genomic_DNA"/>
</dbReference>
<dbReference type="AlphaFoldDB" id="A0A382EX48"/>
<feature type="transmembrane region" description="Helical" evidence="1">
    <location>
        <begin position="72"/>
        <end position="94"/>
    </location>
</feature>
<feature type="non-terminal residue" evidence="2">
    <location>
        <position position="181"/>
    </location>
</feature>
<feature type="transmembrane region" description="Helical" evidence="1">
    <location>
        <begin position="157"/>
        <end position="179"/>
    </location>
</feature>
<evidence type="ECO:0000313" key="2">
    <source>
        <dbReference type="EMBL" id="SVB55248.1"/>
    </source>
</evidence>
<keyword evidence="1" id="KW-0472">Membrane</keyword>
<evidence type="ECO:0008006" key="3">
    <source>
        <dbReference type="Google" id="ProtNLM"/>
    </source>
</evidence>
<dbReference type="InterPro" id="IPR046487">
    <property type="entry name" value="DUF6580"/>
</dbReference>
<evidence type="ECO:0000256" key="1">
    <source>
        <dbReference type="SAM" id="Phobius"/>
    </source>
</evidence>
<proteinExistence type="predicted"/>
<feature type="transmembrane region" description="Helical" evidence="1">
    <location>
        <begin position="34"/>
        <end position="60"/>
    </location>
</feature>
<reference evidence="2" key="1">
    <citation type="submission" date="2018-05" db="EMBL/GenBank/DDBJ databases">
        <authorList>
            <person name="Lanie J.A."/>
            <person name="Ng W.-L."/>
            <person name="Kazmierczak K.M."/>
            <person name="Andrzejewski T.M."/>
            <person name="Davidsen T.M."/>
            <person name="Wayne K.J."/>
            <person name="Tettelin H."/>
            <person name="Glass J.I."/>
            <person name="Rusch D."/>
            <person name="Podicherti R."/>
            <person name="Tsui H.-C.T."/>
            <person name="Winkler M.E."/>
        </authorList>
    </citation>
    <scope>NUCLEOTIDE SEQUENCE</scope>
</reference>
<name>A0A382EX48_9ZZZZ</name>
<keyword evidence="1" id="KW-0812">Transmembrane</keyword>
<organism evidence="2">
    <name type="scientific">marine metagenome</name>
    <dbReference type="NCBI Taxonomy" id="408172"/>
    <lineage>
        <taxon>unclassified sequences</taxon>
        <taxon>metagenomes</taxon>
        <taxon>ecological metagenomes</taxon>
    </lineage>
</organism>
<gene>
    <name evidence="2" type="ORF">METZ01_LOCUS208102</name>
</gene>
<sequence>MKPDRNTWILLGLMTLFTALRWPELLPSNFSPVYAICLCSGIYLTGARAWVLPVVLMLFSDLIINQFVYRPLGYSVFGGYLLLNYVLLLTLIGLGRKLTARANPATLIVSGMLGGIAFFAIANAVSWYTDPGYPKTLAGLMQAFTVGKLGFPPTWLFFRNAAISGALFTGMIVFAIKYYGA</sequence>